<dbReference type="InterPro" id="IPR036465">
    <property type="entry name" value="vWFA_dom_sf"/>
</dbReference>
<dbReference type="SUPFAM" id="SSF53300">
    <property type="entry name" value="vWA-like"/>
    <property type="match status" value="1"/>
</dbReference>
<reference evidence="3 4" key="1">
    <citation type="submission" date="2024-03" db="EMBL/GenBank/DDBJ databases">
        <title>Human intestinal bacterial collection.</title>
        <authorList>
            <person name="Pauvert C."/>
            <person name="Hitch T.C.A."/>
            <person name="Clavel T."/>
        </authorList>
    </citation>
    <scope>NUCLEOTIDE SEQUENCE [LARGE SCALE GENOMIC DNA]</scope>
    <source>
        <strain evidence="3 4">CLA-AA-H95</strain>
    </source>
</reference>
<gene>
    <name evidence="3" type="ORF">WMO75_10085</name>
</gene>
<dbReference type="PANTHER" id="PTHR38730:SF1">
    <property type="entry name" value="SLL7028 PROTEIN"/>
    <property type="match status" value="1"/>
</dbReference>
<feature type="domain" description="Putative metallopeptidase" evidence="2">
    <location>
        <begin position="41"/>
        <end position="208"/>
    </location>
</feature>
<proteinExistence type="predicted"/>
<dbReference type="InterPro" id="IPR018698">
    <property type="entry name" value="VWA-like_dom"/>
</dbReference>
<organism evidence="3 4">
    <name type="scientific">Blautia intestinihominis</name>
    <dbReference type="NCBI Taxonomy" id="3133152"/>
    <lineage>
        <taxon>Bacteria</taxon>
        <taxon>Bacillati</taxon>
        <taxon>Bacillota</taxon>
        <taxon>Clostridia</taxon>
        <taxon>Lachnospirales</taxon>
        <taxon>Lachnospiraceae</taxon>
        <taxon>Blautia</taxon>
    </lineage>
</organism>
<name>A0ABV1AM07_9FIRM</name>
<comment type="caution">
    <text evidence="3">The sequence shown here is derived from an EMBL/GenBank/DDBJ whole genome shotgun (WGS) entry which is preliminary data.</text>
</comment>
<dbReference type="Pfam" id="PF09967">
    <property type="entry name" value="DUF2201"/>
    <property type="match status" value="1"/>
</dbReference>
<dbReference type="Proteomes" id="UP001446032">
    <property type="component" value="Unassembled WGS sequence"/>
</dbReference>
<feature type="domain" description="VWA-like" evidence="1">
    <location>
        <begin position="298"/>
        <end position="435"/>
    </location>
</feature>
<dbReference type="EMBL" id="JBBMEI010000028">
    <property type="protein sequence ID" value="MEQ2358678.1"/>
    <property type="molecule type" value="Genomic_DNA"/>
</dbReference>
<evidence type="ECO:0000313" key="3">
    <source>
        <dbReference type="EMBL" id="MEQ2358678.1"/>
    </source>
</evidence>
<dbReference type="Pfam" id="PF13203">
    <property type="entry name" value="DUF2201_N"/>
    <property type="match status" value="1"/>
</dbReference>
<keyword evidence="4" id="KW-1185">Reference proteome</keyword>
<evidence type="ECO:0000259" key="2">
    <source>
        <dbReference type="Pfam" id="PF13203"/>
    </source>
</evidence>
<dbReference type="InterPro" id="IPR025154">
    <property type="entry name" value="Put_metallopeptidase_dom"/>
</dbReference>
<sequence>MNREEKNKFGNFVHEQRKKEEEVLEICQDIFANSRNELAVSMRYFQSALSALKIVPSGETQVLGTDGKLLYVSPQWLLPMFMQNKVVINRLYLHELLHCLFCHLWSRKEREWRIWDLAADIAVENILDELYQKAVYIRPNSFRREKYQQWKTEHKVLTAEILYYDLLKCEEEEIVRLEQEFRKDDHHFWYTPNSRSGMADRQKKWEEMRRKMQTEMELFSKEAAGDSPGLVEHLQAENRKRYDYREFLRKFSVLKEEMQVDMDSFDPIYYHFGMETYGNMPLIEPLETKEMKKIEDFVIVIDTSMSCNGSLIRRFLEETYSVLAESESFFRKIQVHIIQCDEKIQDDQVIHNQKEMEAYLEDFNVRGFGGTDFRPAFTYVEHLIKMGAFQRLRGLLYFTDGYGTFPAKMPPYDTAFVFMKDDYRDVDVPPWAIKLILDTQALERKEDYYEY</sequence>
<dbReference type="PANTHER" id="PTHR38730">
    <property type="entry name" value="SLL7028 PROTEIN"/>
    <property type="match status" value="1"/>
</dbReference>
<accession>A0ABV1AM07</accession>
<evidence type="ECO:0000259" key="1">
    <source>
        <dbReference type="Pfam" id="PF09967"/>
    </source>
</evidence>
<evidence type="ECO:0000313" key="4">
    <source>
        <dbReference type="Proteomes" id="UP001446032"/>
    </source>
</evidence>
<protein>
    <submittedName>
        <fullName evidence="3">VWA-like domain-containing protein</fullName>
    </submittedName>
</protein>
<dbReference type="RefSeq" id="WP_349077976.1">
    <property type="nucleotide sequence ID" value="NZ_JBBMEI010000028.1"/>
</dbReference>